<gene>
    <name evidence="7" type="ORF">F8O04_09985</name>
</gene>
<dbReference type="PANTHER" id="PTHR30136">
    <property type="entry name" value="HELIX-TURN-HELIX TRANSCRIPTIONAL REGULATOR, ICLR FAMILY"/>
    <property type="match status" value="1"/>
</dbReference>
<name>A0A6H9WKM8_9MICO</name>
<evidence type="ECO:0000256" key="3">
    <source>
        <dbReference type="ARBA" id="ARBA00023163"/>
    </source>
</evidence>
<keyword evidence="2" id="KW-0238">DNA-binding</keyword>
<keyword evidence="8" id="KW-1185">Reference proteome</keyword>
<dbReference type="OrthoDB" id="4068713at2"/>
<evidence type="ECO:0000313" key="8">
    <source>
        <dbReference type="Proteomes" id="UP000431744"/>
    </source>
</evidence>
<keyword evidence="3" id="KW-0804">Transcription</keyword>
<protein>
    <submittedName>
        <fullName evidence="7">IclR family transcriptional regulator</fullName>
    </submittedName>
</protein>
<dbReference type="SUPFAM" id="SSF46785">
    <property type="entry name" value="Winged helix' DNA-binding domain"/>
    <property type="match status" value="1"/>
</dbReference>
<evidence type="ECO:0000259" key="5">
    <source>
        <dbReference type="PROSITE" id="PS51077"/>
    </source>
</evidence>
<dbReference type="PROSITE" id="PS51077">
    <property type="entry name" value="HTH_ICLR"/>
    <property type="match status" value="1"/>
</dbReference>
<dbReference type="SMART" id="SM00346">
    <property type="entry name" value="HTH_ICLR"/>
    <property type="match status" value="1"/>
</dbReference>
<feature type="region of interest" description="Disordered" evidence="4">
    <location>
        <begin position="246"/>
        <end position="291"/>
    </location>
</feature>
<comment type="caution">
    <text evidence="7">The sequence shown here is derived from an EMBL/GenBank/DDBJ whole genome shotgun (WGS) entry which is preliminary data.</text>
</comment>
<reference evidence="7 8" key="1">
    <citation type="submission" date="2019-09" db="EMBL/GenBank/DDBJ databases">
        <title>Phylogeny of genus Pseudoclavibacter and closely related genus.</title>
        <authorList>
            <person name="Li Y."/>
        </authorList>
    </citation>
    <scope>NUCLEOTIDE SEQUENCE [LARGE SCALE GENOMIC DNA]</scope>
    <source>
        <strain evidence="7 8">EGI 60007</strain>
    </source>
</reference>
<dbReference type="InterPro" id="IPR036390">
    <property type="entry name" value="WH_DNA-bd_sf"/>
</dbReference>
<organism evidence="7 8">
    <name type="scientific">Pseudoclavibacter endophyticus</name>
    <dbReference type="NCBI Taxonomy" id="1778590"/>
    <lineage>
        <taxon>Bacteria</taxon>
        <taxon>Bacillati</taxon>
        <taxon>Actinomycetota</taxon>
        <taxon>Actinomycetes</taxon>
        <taxon>Micrococcales</taxon>
        <taxon>Microbacteriaceae</taxon>
        <taxon>Pseudoclavibacter</taxon>
    </lineage>
</organism>
<dbReference type="PANTHER" id="PTHR30136:SF24">
    <property type="entry name" value="HTH-TYPE TRANSCRIPTIONAL REPRESSOR ALLR"/>
    <property type="match status" value="1"/>
</dbReference>
<keyword evidence="1" id="KW-0805">Transcription regulation</keyword>
<dbReference type="Gene3D" id="3.30.450.40">
    <property type="match status" value="1"/>
</dbReference>
<dbReference type="RefSeq" id="WP_158029247.1">
    <property type="nucleotide sequence ID" value="NZ_BMHG01000001.1"/>
</dbReference>
<dbReference type="InterPro" id="IPR014757">
    <property type="entry name" value="Tscrpt_reg_IclR_C"/>
</dbReference>
<dbReference type="Proteomes" id="UP000431744">
    <property type="component" value="Unassembled WGS sequence"/>
</dbReference>
<evidence type="ECO:0000256" key="2">
    <source>
        <dbReference type="ARBA" id="ARBA00023125"/>
    </source>
</evidence>
<evidence type="ECO:0000313" key="7">
    <source>
        <dbReference type="EMBL" id="KAB1648052.1"/>
    </source>
</evidence>
<accession>A0A6H9WKM8</accession>
<dbReference type="GO" id="GO:0003700">
    <property type="term" value="F:DNA-binding transcription factor activity"/>
    <property type="evidence" value="ECO:0007669"/>
    <property type="project" value="TreeGrafter"/>
</dbReference>
<dbReference type="SUPFAM" id="SSF55781">
    <property type="entry name" value="GAF domain-like"/>
    <property type="match status" value="1"/>
</dbReference>
<feature type="compositionally biased region" description="Basic and acidic residues" evidence="4">
    <location>
        <begin position="273"/>
        <end position="284"/>
    </location>
</feature>
<feature type="domain" description="IclR-ED" evidence="6">
    <location>
        <begin position="70"/>
        <end position="249"/>
    </location>
</feature>
<evidence type="ECO:0000256" key="1">
    <source>
        <dbReference type="ARBA" id="ARBA00023015"/>
    </source>
</evidence>
<evidence type="ECO:0000256" key="4">
    <source>
        <dbReference type="SAM" id="MobiDB-lite"/>
    </source>
</evidence>
<dbReference type="GO" id="GO:0003677">
    <property type="term" value="F:DNA binding"/>
    <property type="evidence" value="ECO:0007669"/>
    <property type="project" value="UniProtKB-KW"/>
</dbReference>
<dbReference type="Pfam" id="PF09339">
    <property type="entry name" value="HTH_IclR"/>
    <property type="match status" value="1"/>
</dbReference>
<dbReference type="EMBL" id="WBJY01000002">
    <property type="protein sequence ID" value="KAB1648052.1"/>
    <property type="molecule type" value="Genomic_DNA"/>
</dbReference>
<dbReference type="PROSITE" id="PS51078">
    <property type="entry name" value="ICLR_ED"/>
    <property type="match status" value="1"/>
</dbReference>
<dbReference type="Gene3D" id="1.10.10.10">
    <property type="entry name" value="Winged helix-like DNA-binding domain superfamily/Winged helix DNA-binding domain"/>
    <property type="match status" value="1"/>
</dbReference>
<dbReference type="AlphaFoldDB" id="A0A6H9WKM8"/>
<proteinExistence type="predicted"/>
<dbReference type="InterPro" id="IPR036388">
    <property type="entry name" value="WH-like_DNA-bd_sf"/>
</dbReference>
<evidence type="ECO:0000259" key="6">
    <source>
        <dbReference type="PROSITE" id="PS51078"/>
    </source>
</evidence>
<feature type="domain" description="HTH iclR-type" evidence="5">
    <location>
        <begin position="8"/>
        <end position="69"/>
    </location>
</feature>
<dbReference type="GO" id="GO:0045892">
    <property type="term" value="P:negative regulation of DNA-templated transcription"/>
    <property type="evidence" value="ECO:0007669"/>
    <property type="project" value="TreeGrafter"/>
</dbReference>
<dbReference type="InterPro" id="IPR005471">
    <property type="entry name" value="Tscrpt_reg_IclR_N"/>
</dbReference>
<dbReference type="InterPro" id="IPR029016">
    <property type="entry name" value="GAF-like_dom_sf"/>
</dbReference>
<dbReference type="InterPro" id="IPR050707">
    <property type="entry name" value="HTH_MetabolicPath_Reg"/>
</dbReference>
<sequence>MARGSAGRSALQQHLRVLDAFDALNPTRTLTEITRVTGMPHSTAHRIVGELVRERLLERGPERTYRLGLRLWEYGARTPGVVGLREAAQPWIAAANSRLRQHVQLGVRVDTDVLFIERMSANDSVVNASLVGGRVPLHASSSGLVLLAFGHRSIVEDVIATGMRRLTPHTIVEEGELRRTLRRIRNDGFGVTHGHIHLESMGVAVPVYGADGVVSASMGAVVKNTEGTPMAVIEILNVAAAGMTRTLQQQGGQPSLGPPGSGNVSQRSWEVIETVHRSRADRASRGTAGGR</sequence>
<dbReference type="Pfam" id="PF01614">
    <property type="entry name" value="IclR_C"/>
    <property type="match status" value="1"/>
</dbReference>